<evidence type="ECO:0000313" key="1">
    <source>
        <dbReference type="Proteomes" id="UP000887540"/>
    </source>
</evidence>
<name>A0A914DU03_9BILA</name>
<reference evidence="2" key="1">
    <citation type="submission" date="2022-11" db="UniProtKB">
        <authorList>
            <consortium name="WormBaseParasite"/>
        </authorList>
    </citation>
    <scope>IDENTIFICATION</scope>
</reference>
<dbReference type="WBParaSite" id="ACRNAN_scaffold369.g9279.t1">
    <property type="protein sequence ID" value="ACRNAN_scaffold369.g9279.t1"/>
    <property type="gene ID" value="ACRNAN_scaffold369.g9279"/>
</dbReference>
<evidence type="ECO:0000313" key="2">
    <source>
        <dbReference type="WBParaSite" id="ACRNAN_scaffold369.g9279.t1"/>
    </source>
</evidence>
<organism evidence="1 2">
    <name type="scientific">Acrobeloides nanus</name>
    <dbReference type="NCBI Taxonomy" id="290746"/>
    <lineage>
        <taxon>Eukaryota</taxon>
        <taxon>Metazoa</taxon>
        <taxon>Ecdysozoa</taxon>
        <taxon>Nematoda</taxon>
        <taxon>Chromadorea</taxon>
        <taxon>Rhabditida</taxon>
        <taxon>Tylenchina</taxon>
        <taxon>Cephalobomorpha</taxon>
        <taxon>Cephaloboidea</taxon>
        <taxon>Cephalobidae</taxon>
        <taxon>Acrobeloides</taxon>
    </lineage>
</organism>
<dbReference type="Proteomes" id="UP000887540">
    <property type="component" value="Unplaced"/>
</dbReference>
<proteinExistence type="predicted"/>
<protein>
    <submittedName>
        <fullName evidence="2">Uncharacterized protein</fullName>
    </submittedName>
</protein>
<accession>A0A914DU03</accession>
<keyword evidence="1" id="KW-1185">Reference proteome</keyword>
<dbReference type="AlphaFoldDB" id="A0A914DU03"/>
<sequence length="80" mass="8852">MAQQKRGSYIKATNPPVLVPPILRLQRGPGSTAAPISRNKGPPNNLDYDQAIISALDRVENADRHGKPMSQIIREKTFDM</sequence>